<dbReference type="Pfam" id="PF13385">
    <property type="entry name" value="Laminin_G_3"/>
    <property type="match status" value="1"/>
</dbReference>
<gene>
    <name evidence="5" type="ORF">KBB96_18745</name>
</gene>
<protein>
    <recommendedName>
        <fullName evidence="7">LamG-like jellyroll fold domain-containing protein</fullName>
    </recommendedName>
</protein>
<keyword evidence="2" id="KW-0964">Secreted</keyword>
<evidence type="ECO:0000256" key="4">
    <source>
        <dbReference type="ARBA" id="ARBA00022837"/>
    </source>
</evidence>
<evidence type="ECO:0000256" key="1">
    <source>
        <dbReference type="ARBA" id="ARBA00004613"/>
    </source>
</evidence>
<keyword evidence="4" id="KW-0106">Calcium</keyword>
<dbReference type="InterPro" id="IPR059100">
    <property type="entry name" value="TSP3_bac"/>
</dbReference>
<evidence type="ECO:0000313" key="5">
    <source>
        <dbReference type="EMBL" id="QUE50886.1"/>
    </source>
</evidence>
<dbReference type="AlphaFoldDB" id="A0A975G8U0"/>
<evidence type="ECO:0000313" key="6">
    <source>
        <dbReference type="Proteomes" id="UP000676169"/>
    </source>
</evidence>
<dbReference type="Pfam" id="PF18884">
    <property type="entry name" value="TSP3_bac"/>
    <property type="match status" value="3"/>
</dbReference>
<evidence type="ECO:0008006" key="7">
    <source>
        <dbReference type="Google" id="ProtNLM"/>
    </source>
</evidence>
<dbReference type="RefSeq" id="WP_211631025.1">
    <property type="nucleotide sequence ID" value="NZ_CP073100.1"/>
</dbReference>
<dbReference type="SUPFAM" id="SSF49899">
    <property type="entry name" value="Concanavalin A-like lectins/glucanases"/>
    <property type="match status" value="1"/>
</dbReference>
<comment type="subcellular location">
    <subcellularLocation>
        <location evidence="1">Secreted</location>
    </subcellularLocation>
</comment>
<dbReference type="KEGG" id="lamb:KBB96_18745"/>
<proteinExistence type="predicted"/>
<dbReference type="EMBL" id="CP073100">
    <property type="protein sequence ID" value="QUE50886.1"/>
    <property type="molecule type" value="Genomic_DNA"/>
</dbReference>
<evidence type="ECO:0000256" key="2">
    <source>
        <dbReference type="ARBA" id="ARBA00022525"/>
    </source>
</evidence>
<name>A0A975G8U0_9BACT</name>
<organism evidence="5 6">
    <name type="scientific">Luteolibacter ambystomatis</name>
    <dbReference type="NCBI Taxonomy" id="2824561"/>
    <lineage>
        <taxon>Bacteria</taxon>
        <taxon>Pseudomonadati</taxon>
        <taxon>Verrucomicrobiota</taxon>
        <taxon>Verrucomicrobiia</taxon>
        <taxon>Verrucomicrobiales</taxon>
        <taxon>Verrucomicrobiaceae</taxon>
        <taxon>Luteolibacter</taxon>
    </lineage>
</organism>
<keyword evidence="6" id="KW-1185">Reference proteome</keyword>
<dbReference type="Gene3D" id="2.60.120.200">
    <property type="match status" value="1"/>
</dbReference>
<evidence type="ECO:0000256" key="3">
    <source>
        <dbReference type="ARBA" id="ARBA00022729"/>
    </source>
</evidence>
<dbReference type="InterPro" id="IPR013320">
    <property type="entry name" value="ConA-like_dom_sf"/>
</dbReference>
<keyword evidence="3" id="KW-0732">Signal</keyword>
<accession>A0A975G8U0</accession>
<reference evidence="5" key="1">
    <citation type="submission" date="2021-04" db="EMBL/GenBank/DDBJ databases">
        <title>Luteolibacter sp. 32A isolated from the skin of an Anderson's salamander (Ambystoma andersonii).</title>
        <authorList>
            <person name="Spergser J."/>
            <person name="Busse H.-J."/>
        </authorList>
    </citation>
    <scope>NUCLEOTIDE SEQUENCE</scope>
    <source>
        <strain evidence="5">32A</strain>
    </source>
</reference>
<sequence length="868" mass="90486">MATVSPAFAADVTLTATNAINTSSFNAALSWSNNQAPAAGNAYIVPTGLSLRTPADATTNFTFGGDSLTLNGSSLVYKGGTNINTITVNNFTWNGATINNASNSSTAFIIAGNQITVAGTGTSTVFANNATITLNAPVVGSSGTLVLSSNGSTSGRQVVLSGANTYTGNIQVNGLSGAVLTATTGKLAFALGTSGAYNTVSGTGTATPFAFNGIFTINLTGASTTVGTTYPLLVVNSMAATFGTTFAVQDWFQAGNVWVSPDGNYSFSTATGLLTVIPTDSDHDGLPDSWETAYFGNLDQTGTGDPDNDWCTNAEEFAASTNPNARNSFPDTDTDGLPDGWERHYFGSLASLPTDDPDGDYNTNLEEFTAQTDPASRLSFPDADTDQMADGWETHFFGSPASCEPGVDADGDLYSNLAEFTANTNPTNLYSSPDQDGDGLPDGWEIHYFGLANESLAQAIAHVDGTADSDGDGRSDLIEYHAGTNPKAADTAPPTLAYWRFEELTAGLVPYPQVAGAVKDVSGSGNDMITYADYTAPTYTTRAADWTVPNTRAMNRASLNFTAVAGNRYTCDNIYTPGTAPINTMVFSAYTVEASFRTTLTGTAQGIIGKGGNPTGATAPYQAPFTLKLNAANKVVAGMVDAAPAAHEVVSTRTISAGSWYSAAVTISADTLSLWLKAPGDNAYVLEGSTTISGAFPTTVANASWVIGQTEYNAAGNFTGFDSFTGDLDEIRISSRVLDASEFIATTRFTEGDSDGDGLPDAWETAYFGNLDQIPGGDYDRDGTDNLTEYRLGMIPNDGTSRFMALLSGGGIYWTSAAGFTFTVQRSTTLAAGSWQTIAVVAGEAGATFYMDPEPPAGKAFYRVILNP</sequence>
<dbReference type="Proteomes" id="UP000676169">
    <property type="component" value="Chromosome"/>
</dbReference>